<evidence type="ECO:0000313" key="2">
    <source>
        <dbReference type="EMBL" id="CAB4548429.1"/>
    </source>
</evidence>
<protein>
    <submittedName>
        <fullName evidence="3">Unannotated protein</fullName>
    </submittedName>
</protein>
<evidence type="ECO:0000256" key="1">
    <source>
        <dbReference type="SAM" id="Phobius"/>
    </source>
</evidence>
<dbReference type="EMBL" id="CAEZSN010000120">
    <property type="protein sequence ID" value="CAB4548429.1"/>
    <property type="molecule type" value="Genomic_DNA"/>
</dbReference>
<dbReference type="EMBL" id="CAEZUR010000059">
    <property type="protein sequence ID" value="CAB4610715.1"/>
    <property type="molecule type" value="Genomic_DNA"/>
</dbReference>
<feature type="transmembrane region" description="Helical" evidence="1">
    <location>
        <begin position="64"/>
        <end position="81"/>
    </location>
</feature>
<dbReference type="InterPro" id="IPR021401">
    <property type="entry name" value="DUF3040"/>
</dbReference>
<organism evidence="3">
    <name type="scientific">freshwater metagenome</name>
    <dbReference type="NCBI Taxonomy" id="449393"/>
    <lineage>
        <taxon>unclassified sequences</taxon>
        <taxon>metagenomes</taxon>
        <taxon>ecological metagenomes</taxon>
    </lineage>
</organism>
<evidence type="ECO:0000313" key="3">
    <source>
        <dbReference type="EMBL" id="CAB4610715.1"/>
    </source>
</evidence>
<feature type="transmembrane region" description="Helical" evidence="1">
    <location>
        <begin position="37"/>
        <end position="58"/>
    </location>
</feature>
<proteinExistence type="predicted"/>
<accession>A0A6J6HHG7</accession>
<keyword evidence="1" id="KW-0472">Membrane</keyword>
<dbReference type="AlphaFoldDB" id="A0A6J6HHG7"/>
<keyword evidence="1" id="KW-0812">Transmembrane</keyword>
<keyword evidence="1" id="KW-1133">Transmembrane helix</keyword>
<gene>
    <name evidence="2" type="ORF">UFOPK1433_00958</name>
    <name evidence="3" type="ORF">UFOPK1843_00809</name>
</gene>
<name>A0A6J6HHG7_9ZZZZ</name>
<reference evidence="3" key="1">
    <citation type="submission" date="2020-05" db="EMBL/GenBank/DDBJ databases">
        <authorList>
            <person name="Chiriac C."/>
            <person name="Salcher M."/>
            <person name="Ghai R."/>
            <person name="Kavagutti S V."/>
        </authorList>
    </citation>
    <scope>NUCLEOTIDE SEQUENCE</scope>
</reference>
<sequence>MGLSEREQQLLDELEKSLSGGPTDSAKRKLAVTNVSARRVISGTLIVVAGLSTLLAGVMNQVPVIGLVGFALMLGGVYLAASTPGPK</sequence>
<dbReference type="Pfam" id="PF11239">
    <property type="entry name" value="DUF3040"/>
    <property type="match status" value="1"/>
</dbReference>